<keyword evidence="3" id="KW-1185">Reference proteome</keyword>
<gene>
    <name evidence="2" type="ORF">CYMTET_46864</name>
</gene>
<dbReference type="EMBL" id="LGRX02032831">
    <property type="protein sequence ID" value="KAK3243485.1"/>
    <property type="molecule type" value="Genomic_DNA"/>
</dbReference>
<evidence type="ECO:0000256" key="1">
    <source>
        <dbReference type="SAM" id="MobiDB-lite"/>
    </source>
</evidence>
<dbReference type="AlphaFoldDB" id="A0AAE0BX89"/>
<sequence length="410" mass="45694">MSMTFWNTLQGFAGDLEFDQVDEYLRQVIAKTLGLVEAGNLITQFKKERQVQKHLVAATGAQTWEEVKEMLGAHYCSQAKVESLIACLPSQKGGARRGAVQVPPGIITYVEQAKENVRRGAEAPASTERLNLSVTVKPRWKVYKASYADMKELPRLMYTGVIFDCVYQLDKEKSPDALTKQELQKFLEDFDAKTASPCWTIAVFCGFAQHNDFLEVIDGFCTGRAERFFLQKQNCHMNPNKTVRFNDIEVGVFGFHMKRGSDPEASGEGEARRVDWMKNFDSNERLSRASLIQGFPVVQQMFKRGGKTVNPRQKPQALLKGFIETHMLGEDPTATDENGHPKNWILDACCGVGSTSMAALRSGMNVIAFDNDPYMVSSAGMRLQNFDGEPDPADETKAAKAAKAAAVRKH</sequence>
<name>A0AAE0BX89_9CHLO</name>
<evidence type="ECO:0008006" key="4">
    <source>
        <dbReference type="Google" id="ProtNLM"/>
    </source>
</evidence>
<feature type="region of interest" description="Disordered" evidence="1">
    <location>
        <begin position="388"/>
        <end position="410"/>
    </location>
</feature>
<evidence type="ECO:0000313" key="3">
    <source>
        <dbReference type="Proteomes" id="UP001190700"/>
    </source>
</evidence>
<proteinExistence type="predicted"/>
<protein>
    <recommendedName>
        <fullName evidence="4">DNA methylase N-4/N-6 domain-containing protein</fullName>
    </recommendedName>
</protein>
<accession>A0AAE0BX89</accession>
<dbReference type="Gene3D" id="3.40.50.150">
    <property type="entry name" value="Vaccinia Virus protein VP39"/>
    <property type="match status" value="1"/>
</dbReference>
<evidence type="ECO:0000313" key="2">
    <source>
        <dbReference type="EMBL" id="KAK3243485.1"/>
    </source>
</evidence>
<organism evidence="2 3">
    <name type="scientific">Cymbomonas tetramitiformis</name>
    <dbReference type="NCBI Taxonomy" id="36881"/>
    <lineage>
        <taxon>Eukaryota</taxon>
        <taxon>Viridiplantae</taxon>
        <taxon>Chlorophyta</taxon>
        <taxon>Pyramimonadophyceae</taxon>
        <taxon>Pyramimonadales</taxon>
        <taxon>Pyramimonadaceae</taxon>
        <taxon>Cymbomonas</taxon>
    </lineage>
</organism>
<comment type="caution">
    <text evidence="2">The sequence shown here is derived from an EMBL/GenBank/DDBJ whole genome shotgun (WGS) entry which is preliminary data.</text>
</comment>
<feature type="compositionally biased region" description="Low complexity" evidence="1">
    <location>
        <begin position="399"/>
        <end position="410"/>
    </location>
</feature>
<reference evidence="2 3" key="1">
    <citation type="journal article" date="2015" name="Genome Biol. Evol.">
        <title>Comparative Genomics of a Bacterivorous Green Alga Reveals Evolutionary Causalities and Consequences of Phago-Mixotrophic Mode of Nutrition.</title>
        <authorList>
            <person name="Burns J.A."/>
            <person name="Paasch A."/>
            <person name="Narechania A."/>
            <person name="Kim E."/>
        </authorList>
    </citation>
    <scope>NUCLEOTIDE SEQUENCE [LARGE SCALE GENOMIC DNA]</scope>
    <source>
        <strain evidence="2 3">PLY_AMNH</strain>
    </source>
</reference>
<dbReference type="SUPFAM" id="SSF53335">
    <property type="entry name" value="S-adenosyl-L-methionine-dependent methyltransferases"/>
    <property type="match status" value="1"/>
</dbReference>
<dbReference type="Proteomes" id="UP001190700">
    <property type="component" value="Unassembled WGS sequence"/>
</dbReference>
<dbReference type="InterPro" id="IPR029063">
    <property type="entry name" value="SAM-dependent_MTases_sf"/>
</dbReference>